<accession>K4A3L9</accession>
<dbReference type="HOGENOM" id="CLU_3160895_0_0_1"/>
<name>K4A3L9_SETIT</name>
<protein>
    <submittedName>
        <fullName evidence="1">Uncharacterized protein</fullName>
    </submittedName>
</protein>
<proteinExistence type="predicted"/>
<dbReference type="EMBL" id="AGNK02000820">
    <property type="status" value="NOT_ANNOTATED_CDS"/>
    <property type="molecule type" value="Genomic_DNA"/>
</dbReference>
<evidence type="ECO:0000313" key="1">
    <source>
        <dbReference type="EnsemblPlants" id="KQL23268"/>
    </source>
</evidence>
<dbReference type="EnsemblPlants" id="KQL23268">
    <property type="protein sequence ID" value="KQL23268"/>
    <property type="gene ID" value="SETIT_033472mg"/>
</dbReference>
<sequence>MMLQFVFQNLIRNDIALPRQDDASIRFPPQHATSMSKVTWAHLWTNIA</sequence>
<dbReference type="Gramene" id="KQL23268">
    <property type="protein sequence ID" value="KQL23268"/>
    <property type="gene ID" value="SETIT_033472mg"/>
</dbReference>
<organism evidence="1 2">
    <name type="scientific">Setaria italica</name>
    <name type="common">Foxtail millet</name>
    <name type="synonym">Panicum italicum</name>
    <dbReference type="NCBI Taxonomy" id="4555"/>
    <lineage>
        <taxon>Eukaryota</taxon>
        <taxon>Viridiplantae</taxon>
        <taxon>Streptophyta</taxon>
        <taxon>Embryophyta</taxon>
        <taxon>Tracheophyta</taxon>
        <taxon>Spermatophyta</taxon>
        <taxon>Magnoliopsida</taxon>
        <taxon>Liliopsida</taxon>
        <taxon>Poales</taxon>
        <taxon>Poaceae</taxon>
        <taxon>PACMAD clade</taxon>
        <taxon>Panicoideae</taxon>
        <taxon>Panicodae</taxon>
        <taxon>Paniceae</taxon>
        <taxon>Cenchrinae</taxon>
        <taxon>Setaria</taxon>
    </lineage>
</organism>
<reference evidence="1" key="2">
    <citation type="submission" date="2018-08" db="UniProtKB">
        <authorList>
            <consortium name="EnsemblPlants"/>
        </authorList>
    </citation>
    <scope>IDENTIFICATION</scope>
    <source>
        <strain evidence="1">Yugu1</strain>
    </source>
</reference>
<dbReference type="InParanoid" id="K4A3L9"/>
<reference evidence="2" key="1">
    <citation type="journal article" date="2012" name="Nat. Biotechnol.">
        <title>Reference genome sequence of the model plant Setaria.</title>
        <authorList>
            <person name="Bennetzen J.L."/>
            <person name="Schmutz J."/>
            <person name="Wang H."/>
            <person name="Percifield R."/>
            <person name="Hawkins J."/>
            <person name="Pontaroli A.C."/>
            <person name="Estep M."/>
            <person name="Feng L."/>
            <person name="Vaughn J.N."/>
            <person name="Grimwood J."/>
            <person name="Jenkins J."/>
            <person name="Barry K."/>
            <person name="Lindquist E."/>
            <person name="Hellsten U."/>
            <person name="Deshpande S."/>
            <person name="Wang X."/>
            <person name="Wu X."/>
            <person name="Mitros T."/>
            <person name="Triplett J."/>
            <person name="Yang X."/>
            <person name="Ye C.Y."/>
            <person name="Mauro-Herrera M."/>
            <person name="Wang L."/>
            <person name="Li P."/>
            <person name="Sharma M."/>
            <person name="Sharma R."/>
            <person name="Ronald P.C."/>
            <person name="Panaud O."/>
            <person name="Kellogg E.A."/>
            <person name="Brutnell T.P."/>
            <person name="Doust A.N."/>
            <person name="Tuskan G.A."/>
            <person name="Rokhsar D."/>
            <person name="Devos K.M."/>
        </authorList>
    </citation>
    <scope>NUCLEOTIDE SEQUENCE [LARGE SCALE GENOMIC DNA]</scope>
    <source>
        <strain evidence="2">cv. Yugu1</strain>
    </source>
</reference>
<evidence type="ECO:0000313" key="2">
    <source>
        <dbReference type="Proteomes" id="UP000004995"/>
    </source>
</evidence>
<dbReference type="Proteomes" id="UP000004995">
    <property type="component" value="Unassembled WGS sequence"/>
</dbReference>
<keyword evidence="2" id="KW-1185">Reference proteome</keyword>
<dbReference type="AlphaFoldDB" id="K4A3L9"/>